<dbReference type="PANTHER" id="PTHR10638:SF20">
    <property type="entry name" value="AMINE OXIDASE"/>
    <property type="match status" value="1"/>
</dbReference>
<keyword evidence="1" id="KW-0560">Oxidoreductase</keyword>
<dbReference type="GO" id="GO:0048038">
    <property type="term" value="F:quinone binding"/>
    <property type="evidence" value="ECO:0007669"/>
    <property type="project" value="InterPro"/>
</dbReference>
<keyword evidence="1" id="KW-0479">Metal-binding</keyword>
<gene>
    <name evidence="3" type="ORF">VNI00_014630</name>
</gene>
<dbReference type="InterPro" id="IPR015798">
    <property type="entry name" value="Cu_amine_oxidase_C"/>
</dbReference>
<comment type="similarity">
    <text evidence="1">Belongs to the copper/topaquinone oxidase family.</text>
</comment>
<dbReference type="EC" id="1.4.3.-" evidence="1"/>
<comment type="PTM">
    <text evidence="1">Topaquinone (TPQ) is generated by copper-dependent autoxidation of a specific tyrosyl residue.</text>
</comment>
<evidence type="ECO:0000256" key="1">
    <source>
        <dbReference type="RuleBase" id="RU000672"/>
    </source>
</evidence>
<keyword evidence="1" id="KW-0186">Copper</keyword>
<dbReference type="SUPFAM" id="SSF49998">
    <property type="entry name" value="Amine oxidase catalytic domain"/>
    <property type="match status" value="1"/>
</dbReference>
<dbReference type="PANTHER" id="PTHR10638">
    <property type="entry name" value="COPPER AMINE OXIDASE"/>
    <property type="match status" value="1"/>
</dbReference>
<dbReference type="Pfam" id="PF01179">
    <property type="entry name" value="Cu_amine_oxid"/>
    <property type="match status" value="1"/>
</dbReference>
<keyword evidence="1" id="KW-0801">TPQ</keyword>
<evidence type="ECO:0000259" key="2">
    <source>
        <dbReference type="Pfam" id="PF01179"/>
    </source>
</evidence>
<sequence>MTTDRRLNDVEQFDYTFQLDGTIKVRVSASGYVQGGYWEPSQDPYGGRIRETTMGNLHDHVINFKVDFDILGLENSLLETTTRQEEVEHPWFDDDWGSTTIQQRIDRRIIESEDEALLKYPPNFQGVYAIVNQAQRNAWGYPRGYAIHPGYNPIHNTVIGSKRLLENANWARYNLAVSKRKENEPSSSSMWNMNLPGNPVVNFHKFFDGENMTQKDLVVWVNVGTHHLPQAEDSPNTKTNVATSSFVLTPLNYFDYDVAMESSNAILLNMPKELGKAYPYDDNGVDQGFTCIPEPPKPFEYLPLEMFDVEGKKQKPGSIEDLRKMAELFHRMKMEL</sequence>
<keyword evidence="4" id="KW-1185">Reference proteome</keyword>
<reference evidence="3 4" key="1">
    <citation type="submission" date="2024-01" db="EMBL/GenBank/DDBJ databases">
        <title>A draft genome for a cacao thread blight-causing isolate of Paramarasmius palmivorus.</title>
        <authorList>
            <person name="Baruah I.K."/>
            <person name="Bukari Y."/>
            <person name="Amoako-Attah I."/>
            <person name="Meinhardt L.W."/>
            <person name="Bailey B.A."/>
            <person name="Cohen S.P."/>
        </authorList>
    </citation>
    <scope>NUCLEOTIDE SEQUENCE [LARGE SCALE GENOMIC DNA]</scope>
    <source>
        <strain evidence="3 4">GH-12</strain>
    </source>
</reference>
<dbReference type="Proteomes" id="UP001383192">
    <property type="component" value="Unassembled WGS sequence"/>
</dbReference>
<proteinExistence type="inferred from homology"/>
<comment type="caution">
    <text evidence="3">The sequence shown here is derived from an EMBL/GenBank/DDBJ whole genome shotgun (WGS) entry which is preliminary data.</text>
</comment>
<dbReference type="InterPro" id="IPR036460">
    <property type="entry name" value="Cu_amine_oxidase_C_sf"/>
</dbReference>
<comment type="cofactor">
    <cofactor evidence="1">
        <name>Cu cation</name>
        <dbReference type="ChEBI" id="CHEBI:23378"/>
    </cofactor>
    <text evidence="1">Contains 1 topaquinone per subunit.</text>
</comment>
<dbReference type="AlphaFoldDB" id="A0AAW0BTE2"/>
<evidence type="ECO:0000313" key="3">
    <source>
        <dbReference type="EMBL" id="KAK7029376.1"/>
    </source>
</evidence>
<dbReference type="GO" id="GO:0008131">
    <property type="term" value="F:primary methylamine oxidase activity"/>
    <property type="evidence" value="ECO:0007669"/>
    <property type="project" value="InterPro"/>
</dbReference>
<accession>A0AAW0BTE2</accession>
<organism evidence="3 4">
    <name type="scientific">Paramarasmius palmivorus</name>
    <dbReference type="NCBI Taxonomy" id="297713"/>
    <lineage>
        <taxon>Eukaryota</taxon>
        <taxon>Fungi</taxon>
        <taxon>Dikarya</taxon>
        <taxon>Basidiomycota</taxon>
        <taxon>Agaricomycotina</taxon>
        <taxon>Agaricomycetes</taxon>
        <taxon>Agaricomycetidae</taxon>
        <taxon>Agaricales</taxon>
        <taxon>Marasmiineae</taxon>
        <taxon>Marasmiaceae</taxon>
        <taxon>Paramarasmius</taxon>
    </lineage>
</organism>
<dbReference type="EMBL" id="JAYKXP010000084">
    <property type="protein sequence ID" value="KAK7029376.1"/>
    <property type="molecule type" value="Genomic_DNA"/>
</dbReference>
<protein>
    <recommendedName>
        <fullName evidence="1">Amine oxidase</fullName>
        <ecNumber evidence="1">1.4.3.-</ecNumber>
    </recommendedName>
</protein>
<dbReference type="InterPro" id="IPR000269">
    <property type="entry name" value="Cu_amine_oxidase"/>
</dbReference>
<name>A0AAW0BTE2_9AGAR</name>
<dbReference type="GO" id="GO:0005886">
    <property type="term" value="C:plasma membrane"/>
    <property type="evidence" value="ECO:0007669"/>
    <property type="project" value="TreeGrafter"/>
</dbReference>
<dbReference type="Gene3D" id="2.70.98.20">
    <property type="entry name" value="Copper amine oxidase, catalytic domain"/>
    <property type="match status" value="1"/>
</dbReference>
<dbReference type="GO" id="GO:0005507">
    <property type="term" value="F:copper ion binding"/>
    <property type="evidence" value="ECO:0007669"/>
    <property type="project" value="InterPro"/>
</dbReference>
<dbReference type="GO" id="GO:0009308">
    <property type="term" value="P:amine metabolic process"/>
    <property type="evidence" value="ECO:0007669"/>
    <property type="project" value="UniProtKB-UniRule"/>
</dbReference>
<feature type="domain" description="Copper amine oxidase catalytic" evidence="2">
    <location>
        <begin position="13"/>
        <end position="259"/>
    </location>
</feature>
<evidence type="ECO:0000313" key="4">
    <source>
        <dbReference type="Proteomes" id="UP001383192"/>
    </source>
</evidence>